<dbReference type="STRING" id="45882.A0A0V1C6K8"/>
<reference evidence="2 3" key="1">
    <citation type="submission" date="2015-01" db="EMBL/GenBank/DDBJ databases">
        <title>Evolution of Trichinella species and genotypes.</title>
        <authorList>
            <person name="Korhonen P.K."/>
            <person name="Edoardo P."/>
            <person name="Giuseppe L.R."/>
            <person name="Gasser R.B."/>
        </authorList>
    </citation>
    <scope>NUCLEOTIDE SEQUENCE [LARGE SCALE GENOMIC DNA]</scope>
    <source>
        <strain evidence="2">ISS120</strain>
    </source>
</reference>
<evidence type="ECO:0000256" key="1">
    <source>
        <dbReference type="SAM" id="MobiDB-lite"/>
    </source>
</evidence>
<name>A0A0V1C6K8_TRIBR</name>
<dbReference type="OrthoDB" id="8123757at2759"/>
<evidence type="ECO:0000313" key="3">
    <source>
        <dbReference type="Proteomes" id="UP000054653"/>
    </source>
</evidence>
<accession>A0A0V1C6K8</accession>
<dbReference type="Proteomes" id="UP000054653">
    <property type="component" value="Unassembled WGS sequence"/>
</dbReference>
<feature type="compositionally biased region" description="Polar residues" evidence="1">
    <location>
        <begin position="1"/>
        <end position="11"/>
    </location>
</feature>
<comment type="caution">
    <text evidence="2">The sequence shown here is derived from an EMBL/GenBank/DDBJ whole genome shotgun (WGS) entry which is preliminary data.</text>
</comment>
<evidence type="ECO:0000313" key="2">
    <source>
        <dbReference type="EMBL" id="KRY44973.1"/>
    </source>
</evidence>
<dbReference type="EMBL" id="JYDI01000435">
    <property type="protein sequence ID" value="KRY44973.1"/>
    <property type="molecule type" value="Genomic_DNA"/>
</dbReference>
<organism evidence="2 3">
    <name type="scientific">Trichinella britovi</name>
    <name type="common">Parasitic roundworm</name>
    <dbReference type="NCBI Taxonomy" id="45882"/>
    <lineage>
        <taxon>Eukaryota</taxon>
        <taxon>Metazoa</taxon>
        <taxon>Ecdysozoa</taxon>
        <taxon>Nematoda</taxon>
        <taxon>Enoplea</taxon>
        <taxon>Dorylaimia</taxon>
        <taxon>Trichinellida</taxon>
        <taxon>Trichinellidae</taxon>
        <taxon>Trichinella</taxon>
    </lineage>
</organism>
<dbReference type="AlphaFoldDB" id="A0A0V1C6K8"/>
<protein>
    <submittedName>
        <fullName evidence="2">Uncharacterized protein</fullName>
    </submittedName>
</protein>
<proteinExistence type="predicted"/>
<sequence>MPESRSLSELTRQIAPPTKNGHAPPPTESRKSYQSVNPVRVRAGFATILPPEPKDFGFPEAARRVMGITPPHRQSASFMVGTTTVSDRLRTSDFRS</sequence>
<keyword evidence="3" id="KW-1185">Reference proteome</keyword>
<gene>
    <name evidence="2" type="ORF">T03_14148</name>
</gene>
<feature type="region of interest" description="Disordered" evidence="1">
    <location>
        <begin position="1"/>
        <end position="36"/>
    </location>
</feature>